<evidence type="ECO:0000256" key="1">
    <source>
        <dbReference type="ARBA" id="ARBA00006474"/>
    </source>
</evidence>
<evidence type="ECO:0000256" key="5">
    <source>
        <dbReference type="ARBA" id="ARBA00023125"/>
    </source>
</evidence>
<feature type="region of interest" description="Disordered" evidence="7">
    <location>
        <begin position="797"/>
        <end position="819"/>
    </location>
</feature>
<dbReference type="InterPro" id="IPR018541">
    <property type="entry name" value="Ftsk_gamma"/>
</dbReference>
<comment type="caution">
    <text evidence="9">The sequence shown here is derived from an EMBL/GenBank/DDBJ whole genome shotgun (WGS) entry which is preliminary data.</text>
</comment>
<feature type="domain" description="FtsK" evidence="8">
    <location>
        <begin position="484"/>
        <end position="674"/>
    </location>
</feature>
<keyword evidence="5" id="KW-0238">DNA-binding</keyword>
<dbReference type="SUPFAM" id="SSF46785">
    <property type="entry name" value="Winged helix' DNA-binding domain"/>
    <property type="match status" value="1"/>
</dbReference>
<dbReference type="InterPro" id="IPR036388">
    <property type="entry name" value="WH-like_DNA-bd_sf"/>
</dbReference>
<dbReference type="SUPFAM" id="SSF52540">
    <property type="entry name" value="P-loop containing nucleoside triphosphate hydrolases"/>
    <property type="match status" value="1"/>
</dbReference>
<dbReference type="InterPro" id="IPR002543">
    <property type="entry name" value="FtsK_dom"/>
</dbReference>
<dbReference type="InterPro" id="IPR027417">
    <property type="entry name" value="P-loop_NTPase"/>
</dbReference>
<accession>G9QQL2</accession>
<proteinExistence type="inferred from homology"/>
<dbReference type="PANTHER" id="PTHR22683:SF42">
    <property type="entry name" value="DNA TRANSLOCASE SFTA"/>
    <property type="match status" value="1"/>
</dbReference>
<dbReference type="Pfam" id="PF01580">
    <property type="entry name" value="FtsK_SpoIIIE"/>
    <property type="match status" value="1"/>
</dbReference>
<evidence type="ECO:0000256" key="7">
    <source>
        <dbReference type="SAM" id="MobiDB-lite"/>
    </source>
</evidence>
<sequence>MSWLKRFMKLFIDEEVVEIEESDSPHVPRQVPKERTDNLKKNPTKPVRELKTRIAYHYPQKPLSLPTASEKTERKTLERHNRHRRNEPIKPEPKPTTENLKSASYHVSSERKGNRPFRPTNIPSPIYGYKRPSEASQSEVVEYELKNSFVEGEVSGHTETLKRKNENFEEQKERNQTLAVPFKNEEKQAEPSGKEQVAAEKEQVILEENHLKDEAASNEFSHLEDSPLSTKQSSQENDFPTVEEAVTEEYENVRKMEPVEEQKSVVRELDISEDSNQEQRSETVSERADADKSNKSRPHLPFNVLMLKQDKRNLEKKNIANNRKQPDMAPHIHKVEKGQAEENIEKETDHQLPDIRFLTPPAEKKTNEAWIQQQIQLLNDTLKNFRVRAKVVNVTEGPSVTRFEVQPEPGVKVNKITNLSDDIKLSLAAKDIRIEAPIPGKHTIGIEVPNKESRPVYLSEIIMSPSFQNSQSPLTIAMGLDISGQAVVADLKKMPHGLIAGATGSGKSVCINSILISLLYKTTPEELKLLLIDPKMVELAPYNGIGHLVSPVITDVKAATQALKWAVDEMERRYELFAHAGVRNIERFNQKALEAKEKRMPYIIIVIDELADLMMMSPADVEEAICRIAQKARACGIHLLVATQRPSVDVITGLIKANIPTRIAFSVSSQADSRTILDAGGAEKLLGKGDMLFLDNGTSKTVRLQGSFVSDGEIERVVSFVKEQWESDYLFVQEELVQKANFLQDEDDLFKPACEFVVRHGGASASLLQRHFRIGYNRAARLIEMMEEQGIISEQKPGKPRDVLITEEDFEDLKESSQF</sequence>
<dbReference type="InterPro" id="IPR003593">
    <property type="entry name" value="AAA+_ATPase"/>
</dbReference>
<reference evidence="9 10" key="1">
    <citation type="submission" date="2011-09" db="EMBL/GenBank/DDBJ databases">
        <title>The Genome Sequence of Bacillus smithii 7_3_47FAA.</title>
        <authorList>
            <consortium name="The Broad Institute Genome Sequencing Platform"/>
            <person name="Earl A."/>
            <person name="Ward D."/>
            <person name="Feldgarden M."/>
            <person name="Gevers D."/>
            <person name="Daigneault M."/>
            <person name="Strauss J."/>
            <person name="Allen-Vercoe E."/>
            <person name="Young S.K."/>
            <person name="Zeng Q."/>
            <person name="Gargeya S."/>
            <person name="Fitzgerald M."/>
            <person name="Haas B."/>
            <person name="Abouelleil A."/>
            <person name="Alvarado L."/>
            <person name="Arachchi H.M."/>
            <person name="Berlin A."/>
            <person name="Brown A."/>
            <person name="Chapman S.B."/>
            <person name="Chen Z."/>
            <person name="Dunbar C."/>
            <person name="Freedman E."/>
            <person name="Gearin G."/>
            <person name="Goldberg J."/>
            <person name="Griggs A."/>
            <person name="Gujja S."/>
            <person name="Heiman D."/>
            <person name="Howarth C."/>
            <person name="Larson L."/>
            <person name="Lui A."/>
            <person name="MacDonald P.J.P."/>
            <person name="Montmayeur A."/>
            <person name="Murphy C."/>
            <person name="Neiman D."/>
            <person name="Pearson M."/>
            <person name="Priest M."/>
            <person name="Roberts A."/>
            <person name="Saif S."/>
            <person name="Shea T."/>
            <person name="Shenoy N."/>
            <person name="Sisk P."/>
            <person name="Stolte C."/>
            <person name="Sykes S."/>
            <person name="Wortman J."/>
            <person name="Nusbaum C."/>
            <person name="Birren B."/>
        </authorList>
    </citation>
    <scope>NUCLEOTIDE SEQUENCE [LARGE SCALE GENOMIC DNA]</scope>
    <source>
        <strain evidence="9 10">7_3_47FAA</strain>
    </source>
</reference>
<gene>
    <name evidence="9" type="ORF">HMPREF1015_00579</name>
</gene>
<feature type="binding site" evidence="6">
    <location>
        <begin position="501"/>
        <end position="508"/>
    </location>
    <ligand>
        <name>ATP</name>
        <dbReference type="ChEBI" id="CHEBI:30616"/>
    </ligand>
</feature>
<feature type="compositionally biased region" description="Polar residues" evidence="7">
    <location>
        <begin position="227"/>
        <end position="238"/>
    </location>
</feature>
<dbReference type="InterPro" id="IPR036390">
    <property type="entry name" value="WH_DNA-bd_sf"/>
</dbReference>
<dbReference type="Gene3D" id="3.30.980.40">
    <property type="match status" value="1"/>
</dbReference>
<dbReference type="Pfam" id="PF17854">
    <property type="entry name" value="FtsK_alpha"/>
    <property type="match status" value="1"/>
</dbReference>
<evidence type="ECO:0000256" key="2">
    <source>
        <dbReference type="ARBA" id="ARBA00022741"/>
    </source>
</evidence>
<dbReference type="GO" id="GO:0007059">
    <property type="term" value="P:chromosome segregation"/>
    <property type="evidence" value="ECO:0007669"/>
    <property type="project" value="UniProtKB-KW"/>
</dbReference>
<keyword evidence="2 6" id="KW-0547">Nucleotide-binding</keyword>
<comment type="similarity">
    <text evidence="1">Belongs to the FtsK/SpoIIIE/SftA family.</text>
</comment>
<feature type="compositionally biased region" description="Basic and acidic residues" evidence="7">
    <location>
        <begin position="154"/>
        <end position="175"/>
    </location>
</feature>
<keyword evidence="10" id="KW-1185">Reference proteome</keyword>
<feature type="compositionally biased region" description="Basic and acidic residues" evidence="7">
    <location>
        <begin position="251"/>
        <end position="270"/>
    </location>
</feature>
<feature type="region of interest" description="Disordered" evidence="7">
    <location>
        <begin position="19"/>
        <end position="300"/>
    </location>
</feature>
<dbReference type="CDD" id="cd01127">
    <property type="entry name" value="TrwB_TraG_TraD_VirD4"/>
    <property type="match status" value="1"/>
</dbReference>
<dbReference type="EMBL" id="ACWF01000167">
    <property type="protein sequence ID" value="EHL72688.1"/>
    <property type="molecule type" value="Genomic_DNA"/>
</dbReference>
<feature type="compositionally biased region" description="Basic and acidic residues" evidence="7">
    <location>
        <begin position="86"/>
        <end position="95"/>
    </location>
</feature>
<name>G9QQL2_9BACI</name>
<dbReference type="Pfam" id="PF09397">
    <property type="entry name" value="FtsK_gamma"/>
    <property type="match status" value="1"/>
</dbReference>
<dbReference type="PATRIC" id="fig|665952.3.peg.3520"/>
<dbReference type="PROSITE" id="PS50901">
    <property type="entry name" value="FTSK"/>
    <property type="match status" value="1"/>
</dbReference>
<keyword evidence="4 6" id="KW-0067">ATP-binding</keyword>
<dbReference type="Gene3D" id="1.10.10.10">
    <property type="entry name" value="Winged helix-like DNA-binding domain superfamily/Winged helix DNA-binding domain"/>
    <property type="match status" value="1"/>
</dbReference>
<feature type="compositionally biased region" description="Basic and acidic residues" evidence="7">
    <location>
        <begin position="70"/>
        <end position="79"/>
    </location>
</feature>
<dbReference type="GO" id="GO:0003677">
    <property type="term" value="F:DNA binding"/>
    <property type="evidence" value="ECO:0007669"/>
    <property type="project" value="UniProtKB-KW"/>
</dbReference>
<evidence type="ECO:0000256" key="4">
    <source>
        <dbReference type="ARBA" id="ARBA00022840"/>
    </source>
</evidence>
<feature type="compositionally biased region" description="Basic and acidic residues" evidence="7">
    <location>
        <begin position="23"/>
        <end position="52"/>
    </location>
</feature>
<protein>
    <recommendedName>
        <fullName evidence="8">FtsK domain-containing protein</fullName>
    </recommendedName>
</protein>
<dbReference type="PANTHER" id="PTHR22683">
    <property type="entry name" value="SPORULATION PROTEIN RELATED"/>
    <property type="match status" value="1"/>
</dbReference>
<dbReference type="SMART" id="SM00382">
    <property type="entry name" value="AAA"/>
    <property type="match status" value="1"/>
</dbReference>
<evidence type="ECO:0000259" key="8">
    <source>
        <dbReference type="PROSITE" id="PS50901"/>
    </source>
</evidence>
<evidence type="ECO:0000256" key="6">
    <source>
        <dbReference type="PROSITE-ProRule" id="PRU00289"/>
    </source>
</evidence>
<feature type="compositionally biased region" description="Basic and acidic residues" evidence="7">
    <location>
        <begin position="183"/>
        <end position="225"/>
    </location>
</feature>
<dbReference type="InterPro" id="IPR050206">
    <property type="entry name" value="FtsK/SpoIIIE/SftA"/>
</dbReference>
<dbReference type="GO" id="GO:0005524">
    <property type="term" value="F:ATP binding"/>
    <property type="evidence" value="ECO:0007669"/>
    <property type="project" value="UniProtKB-UniRule"/>
</dbReference>
<dbReference type="RefSeq" id="WP_003355687.1">
    <property type="nucleotide sequence ID" value="NZ_JH414764.1"/>
</dbReference>
<evidence type="ECO:0000313" key="9">
    <source>
        <dbReference type="EMBL" id="EHL72688.1"/>
    </source>
</evidence>
<keyword evidence="3" id="KW-0159">Chromosome partition</keyword>
<dbReference type="SMART" id="SM00843">
    <property type="entry name" value="Ftsk_gamma"/>
    <property type="match status" value="1"/>
</dbReference>
<dbReference type="HOGENOM" id="CLU_001981_12_3_9"/>
<dbReference type="AlphaFoldDB" id="G9QQL2"/>
<evidence type="ECO:0000313" key="10">
    <source>
        <dbReference type="Proteomes" id="UP000011747"/>
    </source>
</evidence>
<dbReference type="Gene3D" id="3.40.50.300">
    <property type="entry name" value="P-loop containing nucleotide triphosphate hydrolases"/>
    <property type="match status" value="1"/>
</dbReference>
<organism evidence="9 10">
    <name type="scientific">Bacillus smithii 7_3_47FAA</name>
    <dbReference type="NCBI Taxonomy" id="665952"/>
    <lineage>
        <taxon>Bacteria</taxon>
        <taxon>Bacillati</taxon>
        <taxon>Bacillota</taxon>
        <taxon>Bacilli</taxon>
        <taxon>Bacillales</taxon>
        <taxon>Bacillaceae</taxon>
        <taxon>Bacillus</taxon>
    </lineage>
</organism>
<dbReference type="Proteomes" id="UP000011747">
    <property type="component" value="Unassembled WGS sequence"/>
</dbReference>
<dbReference type="InterPro" id="IPR041027">
    <property type="entry name" value="FtsK_alpha"/>
</dbReference>
<feature type="compositionally biased region" description="Basic and acidic residues" evidence="7">
    <location>
        <begin position="277"/>
        <end position="294"/>
    </location>
</feature>
<evidence type="ECO:0000256" key="3">
    <source>
        <dbReference type="ARBA" id="ARBA00022829"/>
    </source>
</evidence>